<keyword evidence="4 8" id="KW-1133">Transmembrane helix</keyword>
<keyword evidence="11" id="KW-1185">Reference proteome</keyword>
<organism evidence="10 11">
    <name type="scientific">Candidatus Competibacter denitrificans Run_A_D11</name>
    <dbReference type="NCBI Taxonomy" id="1400863"/>
    <lineage>
        <taxon>Bacteria</taxon>
        <taxon>Pseudomonadati</taxon>
        <taxon>Pseudomonadota</taxon>
        <taxon>Gammaproteobacteria</taxon>
        <taxon>Candidatus Competibacteraceae</taxon>
        <taxon>Candidatus Competibacter</taxon>
    </lineage>
</organism>
<feature type="domain" description="NADH:quinone oxidoreductase/Mrp antiporter transmembrane" evidence="9">
    <location>
        <begin position="123"/>
        <end position="417"/>
    </location>
</feature>
<dbReference type="GO" id="GO:0005886">
    <property type="term" value="C:plasma membrane"/>
    <property type="evidence" value="ECO:0007669"/>
    <property type="project" value="UniProtKB-SubCell"/>
</dbReference>
<evidence type="ECO:0000256" key="6">
    <source>
        <dbReference type="ARBA" id="ARBA00023136"/>
    </source>
</evidence>
<dbReference type="PANTHER" id="PTHR42682">
    <property type="entry name" value="HYDROGENASE-4 COMPONENT F"/>
    <property type="match status" value="1"/>
</dbReference>
<evidence type="ECO:0000256" key="4">
    <source>
        <dbReference type="ARBA" id="ARBA00022989"/>
    </source>
</evidence>
<feature type="transmembrane region" description="Helical" evidence="8">
    <location>
        <begin position="315"/>
        <end position="333"/>
    </location>
</feature>
<feature type="transmembrane region" description="Helical" evidence="8">
    <location>
        <begin position="159"/>
        <end position="181"/>
    </location>
</feature>
<dbReference type="OrthoDB" id="9768329at2"/>
<comment type="caution">
    <text evidence="10">The sequence shown here is derived from an EMBL/GenBank/DDBJ whole genome shotgun (WGS) entry which is preliminary data.</text>
</comment>
<dbReference type="STRING" id="1400863.BN873_20061"/>
<evidence type="ECO:0000259" key="9">
    <source>
        <dbReference type="Pfam" id="PF00361"/>
    </source>
</evidence>
<reference evidence="10" key="2">
    <citation type="submission" date="2014-03" db="EMBL/GenBank/DDBJ databases">
        <title>Candidatus Competibacter-lineage genomes retrieved from metagenomes reveal functional metabolic diversity.</title>
        <authorList>
            <person name="McIlroy S.J."/>
            <person name="Albertsen M."/>
            <person name="Andresen E.K."/>
            <person name="Saunders A.M."/>
            <person name="Kristiansen R."/>
            <person name="Stokholm-Bjerregaard M."/>
            <person name="Nielsen K.L."/>
            <person name="Nielsen P.H."/>
        </authorList>
    </citation>
    <scope>NUCLEOTIDE SEQUENCE</scope>
    <source>
        <strain evidence="10">Run_A_D11</strain>
    </source>
</reference>
<evidence type="ECO:0000256" key="1">
    <source>
        <dbReference type="ARBA" id="ARBA00004651"/>
    </source>
</evidence>
<evidence type="ECO:0000256" key="7">
    <source>
        <dbReference type="RuleBase" id="RU000320"/>
    </source>
</evidence>
<feature type="transmembrane region" description="Helical" evidence="8">
    <location>
        <begin position="66"/>
        <end position="90"/>
    </location>
</feature>
<gene>
    <name evidence="10" type="primary">hyfF</name>
    <name evidence="10" type="ORF">BN873_20061</name>
</gene>
<feature type="transmembrane region" description="Helical" evidence="8">
    <location>
        <begin position="128"/>
        <end position="147"/>
    </location>
</feature>
<dbReference type="NCBIfam" id="NF005045">
    <property type="entry name" value="PRK06458.1-5"/>
    <property type="match status" value="1"/>
</dbReference>
<feature type="transmembrane region" description="Helical" evidence="8">
    <location>
        <begin position="411"/>
        <end position="430"/>
    </location>
</feature>
<keyword evidence="3 7" id="KW-0812">Transmembrane</keyword>
<evidence type="ECO:0000256" key="3">
    <source>
        <dbReference type="ARBA" id="ARBA00022692"/>
    </source>
</evidence>
<dbReference type="InterPro" id="IPR052175">
    <property type="entry name" value="ComplexI-like_HydComp"/>
</dbReference>
<evidence type="ECO:0000256" key="5">
    <source>
        <dbReference type="ARBA" id="ARBA00023002"/>
    </source>
</evidence>
<dbReference type="Pfam" id="PF00361">
    <property type="entry name" value="Proton_antipo_M"/>
    <property type="match status" value="1"/>
</dbReference>
<dbReference type="InterPro" id="IPR001750">
    <property type="entry name" value="ND/Mrp_TM"/>
</dbReference>
<dbReference type="Proteomes" id="UP000035760">
    <property type="component" value="Unassembled WGS sequence"/>
</dbReference>
<dbReference type="NCBIfam" id="NF005043">
    <property type="entry name" value="PRK06458.1-3"/>
    <property type="match status" value="1"/>
</dbReference>
<dbReference type="AlphaFoldDB" id="W6M2K1"/>
<protein>
    <submittedName>
        <fullName evidence="10">Hydrogenase-4 component F homolog</fullName>
        <ecNumber evidence="10">1.-.-.-</ecNumber>
    </submittedName>
</protein>
<keyword evidence="5 10" id="KW-0560">Oxidoreductase</keyword>
<dbReference type="PRINTS" id="PR01434">
    <property type="entry name" value="NADHDHGNASE5"/>
</dbReference>
<proteinExistence type="predicted"/>
<reference evidence="10" key="1">
    <citation type="submission" date="2013-07" db="EMBL/GenBank/DDBJ databases">
        <authorList>
            <person name="McIlroy S."/>
        </authorList>
    </citation>
    <scope>NUCLEOTIDE SEQUENCE [LARGE SCALE GENOMIC DNA]</scope>
    <source>
        <strain evidence="10">Run_A_D11</strain>
    </source>
</reference>
<keyword evidence="2" id="KW-1003">Cell membrane</keyword>
<dbReference type="EMBL" id="CBTJ020000025">
    <property type="protein sequence ID" value="CDI01737.1"/>
    <property type="molecule type" value="Genomic_DNA"/>
</dbReference>
<feature type="transmembrane region" description="Helical" evidence="8">
    <location>
        <begin position="273"/>
        <end position="295"/>
    </location>
</feature>
<feature type="transmembrane region" description="Helical" evidence="8">
    <location>
        <begin position="102"/>
        <end position="121"/>
    </location>
</feature>
<feature type="transmembrane region" description="Helical" evidence="8">
    <location>
        <begin position="373"/>
        <end position="391"/>
    </location>
</feature>
<name>W6M2K1_9GAMM</name>
<dbReference type="EC" id="1.-.-.-" evidence="10"/>
<dbReference type="PANTHER" id="PTHR42682:SF5">
    <property type="entry name" value="HYDROGENASE-4 COMPONENT F"/>
    <property type="match status" value="1"/>
</dbReference>
<feature type="transmembrane region" description="Helical" evidence="8">
    <location>
        <begin position="35"/>
        <end position="54"/>
    </location>
</feature>
<dbReference type="GO" id="GO:0016491">
    <property type="term" value="F:oxidoreductase activity"/>
    <property type="evidence" value="ECO:0007669"/>
    <property type="project" value="UniProtKB-KW"/>
</dbReference>
<evidence type="ECO:0000313" key="11">
    <source>
        <dbReference type="Proteomes" id="UP000035760"/>
    </source>
</evidence>
<evidence type="ECO:0000256" key="2">
    <source>
        <dbReference type="ARBA" id="ARBA00022475"/>
    </source>
</evidence>
<sequence>MSALGALAMTLLLVVPAGAGLGLLRPADYRRGARLSIAATLVSLLAAVTLIWARPETNLYLQVDDFNIYLIVLNNFVSFTTSLFSATYIAHELETGKLTPNYLRFYHAMYQALVFAMNLGLLANNIGLLWVAVELATLVTVLMVGLYRTPAALEAAWKYFILGSLGIALALFGTILIYLAAQPVMGQGLPAMAWDRLLVHASKFDPALLNLAFVFLLLGYGTKAGLVPLHAWLPDAHAEGPTPISAVLSGLLLNVALYAVLRFKMLMSANPSALAPGPLMIMLGLLSLLFAGLMLYRRGDIKRLFAYSSIEHMGIMSFAFGMGGPLANFAGLLHMTMHSLTKSAIFFAVGHISQVKGTQRISTIRGLTATHPLLGWGLVAGVVAIAGMPPFGVFMSEFLVVSSTFARQPWLALPLVIGLLLAFGTLLWRLHGLAFGVPDNAPAVPIKASIWPMLIHLGLVLLAGIWLPGPLVVWFHHVAVLLG</sequence>
<dbReference type="RefSeq" id="WP_048671124.1">
    <property type="nucleotide sequence ID" value="NZ_CBTJ020000025.1"/>
</dbReference>
<evidence type="ECO:0000256" key="8">
    <source>
        <dbReference type="SAM" id="Phobius"/>
    </source>
</evidence>
<evidence type="ECO:0000313" key="10">
    <source>
        <dbReference type="EMBL" id="CDI01737.1"/>
    </source>
</evidence>
<comment type="subcellular location">
    <subcellularLocation>
        <location evidence="1">Cell membrane</location>
        <topology evidence="1">Multi-pass membrane protein</topology>
    </subcellularLocation>
    <subcellularLocation>
        <location evidence="7">Membrane</location>
        <topology evidence="7">Multi-pass membrane protein</topology>
    </subcellularLocation>
</comment>
<feature type="transmembrane region" description="Helical" evidence="8">
    <location>
        <begin position="242"/>
        <end position="261"/>
    </location>
</feature>
<keyword evidence="6 8" id="KW-0472">Membrane</keyword>
<feature type="transmembrane region" description="Helical" evidence="8">
    <location>
        <begin position="202"/>
        <end position="222"/>
    </location>
</feature>
<accession>W6M2K1</accession>
<feature type="transmembrane region" description="Helical" evidence="8">
    <location>
        <begin position="450"/>
        <end position="475"/>
    </location>
</feature>